<comment type="caution">
    <text evidence="2">The sequence shown here is derived from an EMBL/GenBank/DDBJ whole genome shotgun (WGS) entry which is preliminary data.</text>
</comment>
<feature type="non-terminal residue" evidence="2">
    <location>
        <position position="176"/>
    </location>
</feature>
<feature type="non-terminal residue" evidence="2">
    <location>
        <position position="1"/>
    </location>
</feature>
<evidence type="ECO:0000256" key="1">
    <source>
        <dbReference type="SAM" id="MobiDB-lite"/>
    </source>
</evidence>
<reference evidence="2" key="1">
    <citation type="journal article" date="2023" name="IScience">
        <title>Live-bearing cockroach genome reveals convergent evolutionary mechanisms linked to viviparity in insects and beyond.</title>
        <authorList>
            <person name="Fouks B."/>
            <person name="Harrison M.C."/>
            <person name="Mikhailova A.A."/>
            <person name="Marchal E."/>
            <person name="English S."/>
            <person name="Carruthers M."/>
            <person name="Jennings E.C."/>
            <person name="Chiamaka E.L."/>
            <person name="Frigard R.A."/>
            <person name="Pippel M."/>
            <person name="Attardo G.M."/>
            <person name="Benoit J.B."/>
            <person name="Bornberg-Bauer E."/>
            <person name="Tobe S.S."/>
        </authorList>
    </citation>
    <scope>NUCLEOTIDE SEQUENCE</scope>
    <source>
        <strain evidence="2">Stay&amp;Tobe</strain>
    </source>
</reference>
<keyword evidence="3" id="KW-1185">Reference proteome</keyword>
<evidence type="ECO:0000313" key="2">
    <source>
        <dbReference type="EMBL" id="KAJ9578279.1"/>
    </source>
</evidence>
<proteinExistence type="predicted"/>
<protein>
    <submittedName>
        <fullName evidence="2">Uncharacterized protein</fullName>
    </submittedName>
</protein>
<gene>
    <name evidence="2" type="ORF">L9F63_005500</name>
</gene>
<dbReference type="EMBL" id="JASPKZ010008895">
    <property type="protein sequence ID" value="KAJ9578279.1"/>
    <property type="molecule type" value="Genomic_DNA"/>
</dbReference>
<feature type="compositionally biased region" description="Polar residues" evidence="1">
    <location>
        <begin position="30"/>
        <end position="50"/>
    </location>
</feature>
<sequence>QMESPIDDVRDILGKRQNSSGTDCGPPSGVSRTVASTLNSSSKTKANRSGQRPLKQYYKGNNSRKLSTILEHTENFKNCNDCKKKENNSRKLLTIQEHTENFKNMRNLVITNKKVNVPDSKKSGIYQISCNDCKKQSASTGQRILRKTLQTDSLKTVKILVSPVNGRYVNCYVTKN</sequence>
<dbReference type="Proteomes" id="UP001233999">
    <property type="component" value="Unassembled WGS sequence"/>
</dbReference>
<accession>A0AAD8E681</accession>
<name>A0AAD8E681_DIPPU</name>
<feature type="region of interest" description="Disordered" evidence="1">
    <location>
        <begin position="1"/>
        <end position="57"/>
    </location>
</feature>
<dbReference type="AlphaFoldDB" id="A0AAD8E681"/>
<evidence type="ECO:0000313" key="3">
    <source>
        <dbReference type="Proteomes" id="UP001233999"/>
    </source>
</evidence>
<organism evidence="2 3">
    <name type="scientific">Diploptera punctata</name>
    <name type="common">Pacific beetle cockroach</name>
    <dbReference type="NCBI Taxonomy" id="6984"/>
    <lineage>
        <taxon>Eukaryota</taxon>
        <taxon>Metazoa</taxon>
        <taxon>Ecdysozoa</taxon>
        <taxon>Arthropoda</taxon>
        <taxon>Hexapoda</taxon>
        <taxon>Insecta</taxon>
        <taxon>Pterygota</taxon>
        <taxon>Neoptera</taxon>
        <taxon>Polyneoptera</taxon>
        <taxon>Dictyoptera</taxon>
        <taxon>Blattodea</taxon>
        <taxon>Blaberoidea</taxon>
        <taxon>Blaberidae</taxon>
        <taxon>Diplopterinae</taxon>
        <taxon>Diploptera</taxon>
    </lineage>
</organism>
<reference evidence="2" key="2">
    <citation type="submission" date="2023-05" db="EMBL/GenBank/DDBJ databases">
        <authorList>
            <person name="Fouks B."/>
        </authorList>
    </citation>
    <scope>NUCLEOTIDE SEQUENCE</scope>
    <source>
        <strain evidence="2">Stay&amp;Tobe</strain>
        <tissue evidence="2">Testes</tissue>
    </source>
</reference>